<dbReference type="Pfam" id="PF03466">
    <property type="entry name" value="LysR_substrate"/>
    <property type="match status" value="1"/>
</dbReference>
<dbReference type="InterPro" id="IPR000847">
    <property type="entry name" value="LysR_HTH_N"/>
</dbReference>
<dbReference type="GO" id="GO:0000976">
    <property type="term" value="F:transcription cis-regulatory region binding"/>
    <property type="evidence" value="ECO:0007669"/>
    <property type="project" value="TreeGrafter"/>
</dbReference>
<dbReference type="InterPro" id="IPR036390">
    <property type="entry name" value="WH_DNA-bd_sf"/>
</dbReference>
<organism evidence="6 7">
    <name type="scientific">Enterobacter soli</name>
    <dbReference type="NCBI Taxonomy" id="885040"/>
    <lineage>
        <taxon>Bacteria</taxon>
        <taxon>Pseudomonadati</taxon>
        <taxon>Pseudomonadota</taxon>
        <taxon>Gammaproteobacteria</taxon>
        <taxon>Enterobacterales</taxon>
        <taxon>Enterobacteriaceae</taxon>
        <taxon>Enterobacter</taxon>
    </lineage>
</organism>
<dbReference type="Gene3D" id="3.40.190.290">
    <property type="match status" value="1"/>
</dbReference>
<dbReference type="RefSeq" id="WP_166717549.1">
    <property type="nucleotide sequence ID" value="NZ_CP143717.1"/>
</dbReference>
<dbReference type="Gene3D" id="1.10.10.10">
    <property type="entry name" value="Winged helix-like DNA-binding domain superfamily/Winged helix DNA-binding domain"/>
    <property type="match status" value="1"/>
</dbReference>
<dbReference type="PROSITE" id="PS50931">
    <property type="entry name" value="HTH_LYSR"/>
    <property type="match status" value="1"/>
</dbReference>
<keyword evidence="7" id="KW-1185">Reference proteome</keyword>
<dbReference type="GO" id="GO:0003700">
    <property type="term" value="F:DNA-binding transcription factor activity"/>
    <property type="evidence" value="ECO:0007669"/>
    <property type="project" value="InterPro"/>
</dbReference>
<evidence type="ECO:0000259" key="5">
    <source>
        <dbReference type="PROSITE" id="PS50931"/>
    </source>
</evidence>
<dbReference type="AlphaFoldDB" id="A0AAW8H7Y1"/>
<comment type="caution">
    <text evidence="6">The sequence shown here is derived from an EMBL/GenBank/DDBJ whole genome shotgun (WGS) entry which is preliminary data.</text>
</comment>
<keyword evidence="2" id="KW-0805">Transcription regulation</keyword>
<dbReference type="InterPro" id="IPR005119">
    <property type="entry name" value="LysR_subst-bd"/>
</dbReference>
<dbReference type="Pfam" id="PF00126">
    <property type="entry name" value="HTH_1"/>
    <property type="match status" value="1"/>
</dbReference>
<dbReference type="CDD" id="cd05466">
    <property type="entry name" value="PBP2_LTTR_substrate"/>
    <property type="match status" value="1"/>
</dbReference>
<accession>A0AAW8H7Y1</accession>
<dbReference type="SUPFAM" id="SSF46785">
    <property type="entry name" value="Winged helix' DNA-binding domain"/>
    <property type="match status" value="1"/>
</dbReference>
<dbReference type="InterPro" id="IPR036388">
    <property type="entry name" value="WH-like_DNA-bd_sf"/>
</dbReference>
<gene>
    <name evidence="6" type="ORF">RBJ67_13160</name>
</gene>
<evidence type="ECO:0000256" key="1">
    <source>
        <dbReference type="ARBA" id="ARBA00009437"/>
    </source>
</evidence>
<comment type="similarity">
    <text evidence="1">Belongs to the LysR transcriptional regulatory family.</text>
</comment>
<keyword evidence="3" id="KW-0238">DNA-binding</keyword>
<keyword evidence="4" id="KW-0804">Transcription</keyword>
<proteinExistence type="inferred from homology"/>
<evidence type="ECO:0000256" key="2">
    <source>
        <dbReference type="ARBA" id="ARBA00023015"/>
    </source>
</evidence>
<name>A0AAW8H7Y1_9ENTR</name>
<dbReference type="PANTHER" id="PTHR30126:SF39">
    <property type="entry name" value="HTH-TYPE TRANSCRIPTIONAL REGULATOR CYSL"/>
    <property type="match status" value="1"/>
</dbReference>
<protein>
    <submittedName>
        <fullName evidence="6">LysR family transcriptional regulator</fullName>
    </submittedName>
</protein>
<evidence type="ECO:0000313" key="7">
    <source>
        <dbReference type="Proteomes" id="UP001225042"/>
    </source>
</evidence>
<dbReference type="FunFam" id="1.10.10.10:FF:000001">
    <property type="entry name" value="LysR family transcriptional regulator"/>
    <property type="match status" value="1"/>
</dbReference>
<dbReference type="PANTHER" id="PTHR30126">
    <property type="entry name" value="HTH-TYPE TRANSCRIPTIONAL REGULATOR"/>
    <property type="match status" value="1"/>
</dbReference>
<dbReference type="PRINTS" id="PR00039">
    <property type="entry name" value="HTHLYSR"/>
</dbReference>
<feature type="domain" description="HTH lysR-type" evidence="5">
    <location>
        <begin position="1"/>
        <end position="58"/>
    </location>
</feature>
<dbReference type="EMBL" id="JAVDKS010000005">
    <property type="protein sequence ID" value="MDQ2257087.1"/>
    <property type="molecule type" value="Genomic_DNA"/>
</dbReference>
<reference evidence="6 7" key="1">
    <citation type="submission" date="2023-08" db="EMBL/GenBank/DDBJ databases">
        <authorList>
            <person name="Dale J."/>
        </authorList>
    </citation>
    <scope>NUCLEOTIDE SEQUENCE [LARGE SCALE GENOMIC DNA]</scope>
    <source>
        <strain evidence="6 7">2023EL-00788</strain>
    </source>
</reference>
<evidence type="ECO:0000313" key="6">
    <source>
        <dbReference type="EMBL" id="MDQ2257087.1"/>
    </source>
</evidence>
<sequence>MDLKRLRYFCRVVEQGSVSQAAKSLNMAQPPLSKRIQELEEELQVALFTRRGNRLEPTEAGYFLYRKACEILRQIEDTARETTEIAQKDKFQLRIGLTHLFQSYFKPLLLELYRRHPHAEINISVSDSSHLETQLNAGTIDVALIQRPYRSEGFDYVSFDPIKLVAVIAKSCLPAAPANPFDYTALGDFPLVLLHRAKDSGTYEMLIDLFRKAGVNPKVIMHITQPGVILDWLESGLQAATLLPSSEVDARKLSHCYVVDVFPSPQIFYPALVKLPAMPYMPEMMEIIAHGYPFAAAVGHQD</sequence>
<evidence type="ECO:0000256" key="3">
    <source>
        <dbReference type="ARBA" id="ARBA00023125"/>
    </source>
</evidence>
<evidence type="ECO:0000256" key="4">
    <source>
        <dbReference type="ARBA" id="ARBA00023163"/>
    </source>
</evidence>
<dbReference type="SUPFAM" id="SSF53850">
    <property type="entry name" value="Periplasmic binding protein-like II"/>
    <property type="match status" value="1"/>
</dbReference>
<dbReference type="Proteomes" id="UP001225042">
    <property type="component" value="Unassembled WGS sequence"/>
</dbReference>